<dbReference type="InterPro" id="IPR029001">
    <property type="entry name" value="ITPase-like_fam"/>
</dbReference>
<dbReference type="HAMAP" id="MF_00528">
    <property type="entry name" value="Maf"/>
    <property type="match status" value="1"/>
</dbReference>
<dbReference type="EMBL" id="HBUF01349909">
    <property type="protein sequence ID" value="CAG6712897.1"/>
    <property type="molecule type" value="Transcribed_RNA"/>
</dbReference>
<protein>
    <submittedName>
        <fullName evidence="4">N-acetylserotonin O-methyltransferase-like protein</fullName>
    </submittedName>
</protein>
<dbReference type="AlphaFoldDB" id="A0A8D8RCD4"/>
<comment type="cofactor">
    <cofactor evidence="1">
        <name>a divalent metal cation</name>
        <dbReference type="ChEBI" id="CHEBI:60240"/>
    </cofactor>
</comment>
<evidence type="ECO:0000256" key="1">
    <source>
        <dbReference type="ARBA" id="ARBA00001968"/>
    </source>
</evidence>
<dbReference type="EMBL" id="HBUF01639732">
    <property type="protein sequence ID" value="CAG6784776.1"/>
    <property type="molecule type" value="Transcribed_RNA"/>
</dbReference>
<feature type="signal peptide" evidence="3">
    <location>
        <begin position="1"/>
        <end position="25"/>
    </location>
</feature>
<name>A0A8D8RCD4_9HEMI</name>
<evidence type="ECO:0000313" key="4">
    <source>
        <dbReference type="EMBL" id="CAG6646122.1"/>
    </source>
</evidence>
<keyword evidence="2" id="KW-0378">Hydrolase</keyword>
<keyword evidence="3" id="KW-0732">Signal</keyword>
<dbReference type="NCBIfam" id="TIGR00172">
    <property type="entry name" value="maf"/>
    <property type="match status" value="1"/>
</dbReference>
<evidence type="ECO:0000256" key="3">
    <source>
        <dbReference type="SAM" id="SignalP"/>
    </source>
</evidence>
<dbReference type="EMBL" id="HBUF01301359">
    <property type="protein sequence ID" value="CAG6691176.1"/>
    <property type="molecule type" value="Transcribed_RNA"/>
</dbReference>
<evidence type="ECO:0000256" key="2">
    <source>
        <dbReference type="ARBA" id="ARBA00022801"/>
    </source>
</evidence>
<dbReference type="EMBL" id="HBUF01140240">
    <property type="protein sequence ID" value="CAG6646120.1"/>
    <property type="molecule type" value="Transcribed_RNA"/>
</dbReference>
<dbReference type="EMBL" id="HBUF01349912">
    <property type="protein sequence ID" value="CAG6712900.1"/>
    <property type="molecule type" value="Transcribed_RNA"/>
</dbReference>
<keyword evidence="4" id="KW-0489">Methyltransferase</keyword>
<feature type="chain" id="PRO_5036261872" evidence="3">
    <location>
        <begin position="26"/>
        <end position="254"/>
    </location>
</feature>
<accession>A0A8D8RCD4</accession>
<dbReference type="EMBL" id="HBUF01140241">
    <property type="protein sequence ID" value="CAG6646121.1"/>
    <property type="molecule type" value="Transcribed_RNA"/>
</dbReference>
<dbReference type="CDD" id="cd00555">
    <property type="entry name" value="Maf"/>
    <property type="match status" value="1"/>
</dbReference>
<dbReference type="InterPro" id="IPR003697">
    <property type="entry name" value="Maf-like"/>
</dbReference>
<organism evidence="4">
    <name type="scientific">Cacopsylla melanoneura</name>
    <dbReference type="NCBI Taxonomy" id="428564"/>
    <lineage>
        <taxon>Eukaryota</taxon>
        <taxon>Metazoa</taxon>
        <taxon>Ecdysozoa</taxon>
        <taxon>Arthropoda</taxon>
        <taxon>Hexapoda</taxon>
        <taxon>Insecta</taxon>
        <taxon>Pterygota</taxon>
        <taxon>Neoptera</taxon>
        <taxon>Paraneoptera</taxon>
        <taxon>Hemiptera</taxon>
        <taxon>Sternorrhyncha</taxon>
        <taxon>Psylloidea</taxon>
        <taxon>Psyllidae</taxon>
        <taxon>Psyllinae</taxon>
        <taxon>Cacopsylla</taxon>
    </lineage>
</organism>
<reference evidence="4" key="1">
    <citation type="submission" date="2021-05" db="EMBL/GenBank/DDBJ databases">
        <authorList>
            <person name="Alioto T."/>
            <person name="Alioto T."/>
            <person name="Gomez Garrido J."/>
        </authorList>
    </citation>
    <scope>NUCLEOTIDE SEQUENCE</scope>
</reference>
<dbReference type="SUPFAM" id="SSF52972">
    <property type="entry name" value="ITPase-like"/>
    <property type="match status" value="1"/>
</dbReference>
<dbReference type="Gene3D" id="3.90.950.10">
    <property type="match status" value="1"/>
</dbReference>
<dbReference type="GO" id="GO:0047429">
    <property type="term" value="F:nucleoside triphosphate diphosphatase activity"/>
    <property type="evidence" value="ECO:0007669"/>
    <property type="project" value="InterPro"/>
</dbReference>
<proteinExistence type="inferred from homology"/>
<dbReference type="GO" id="GO:0032259">
    <property type="term" value="P:methylation"/>
    <property type="evidence" value="ECO:0007669"/>
    <property type="project" value="UniProtKB-KW"/>
</dbReference>
<dbReference type="EMBL" id="HBUF01140242">
    <property type="protein sequence ID" value="CAG6646122.1"/>
    <property type="molecule type" value="Transcribed_RNA"/>
</dbReference>
<dbReference type="EMBL" id="HBUF01349910">
    <property type="protein sequence ID" value="CAG6712898.1"/>
    <property type="molecule type" value="Transcribed_RNA"/>
</dbReference>
<dbReference type="Pfam" id="PF02545">
    <property type="entry name" value="Maf"/>
    <property type="match status" value="1"/>
</dbReference>
<dbReference type="PANTHER" id="PTHR43213">
    <property type="entry name" value="BIFUNCTIONAL DTTP/UTP PYROPHOSPHATASE/METHYLTRANSFERASE PROTEIN-RELATED"/>
    <property type="match status" value="1"/>
</dbReference>
<dbReference type="GO" id="GO:0008168">
    <property type="term" value="F:methyltransferase activity"/>
    <property type="evidence" value="ECO:0007669"/>
    <property type="project" value="UniProtKB-KW"/>
</dbReference>
<dbReference type="PANTHER" id="PTHR43213:SF5">
    <property type="entry name" value="BIFUNCTIONAL DTTP_UTP PYROPHOSPHATASE_METHYLTRANSFERASE PROTEIN-RELATED"/>
    <property type="match status" value="1"/>
</dbReference>
<sequence>MEICPIKAIVAVILSALVHIQIVHSRIGSQSEHLHQALIRKSSVMLEPYINQLNNLKIVLASSSPRRSQLLKSIGLKFEVIPSDFDESSVPVSKFKNYGDFVSELAYKKAMEVSDLLREENHEADLIIGADTIVTINDMVLGKPKDEEEAKEFLSKLSGNTHSVFTGVAILSKGRNSRFSNQTEVTFSKLTPEVISAYVKTGEPLDKAGAYGIQGKGGSLIEKVSGDPFNVVGFPLSAFCTHLIQDVLPLPTGN</sequence>
<keyword evidence="4" id="KW-0808">Transferase</keyword>